<dbReference type="OrthoDB" id="9801841at2"/>
<dbReference type="EMBL" id="VNJJ01000018">
    <property type="protein sequence ID" value="TVX96062.1"/>
    <property type="molecule type" value="Genomic_DNA"/>
</dbReference>
<dbReference type="PROSITE" id="PS50043">
    <property type="entry name" value="HTH_LUXR_2"/>
    <property type="match status" value="1"/>
</dbReference>
<evidence type="ECO:0000313" key="5">
    <source>
        <dbReference type="Proteomes" id="UP000316330"/>
    </source>
</evidence>
<dbReference type="SMART" id="SM00421">
    <property type="entry name" value="HTH_LUXR"/>
    <property type="match status" value="1"/>
</dbReference>
<dbReference type="InterPro" id="IPR041664">
    <property type="entry name" value="AAA_16"/>
</dbReference>
<dbReference type="Pfam" id="PF01590">
    <property type="entry name" value="GAF"/>
    <property type="match status" value="1"/>
</dbReference>
<dbReference type="SUPFAM" id="SSF46894">
    <property type="entry name" value="C-terminal effector domain of the bipartite response regulators"/>
    <property type="match status" value="1"/>
</dbReference>
<dbReference type="Gene3D" id="3.40.50.300">
    <property type="entry name" value="P-loop containing nucleotide triphosphate hydrolases"/>
    <property type="match status" value="1"/>
</dbReference>
<dbReference type="Proteomes" id="UP000316330">
    <property type="component" value="Unassembled WGS sequence"/>
</dbReference>
<dbReference type="InterPro" id="IPR036388">
    <property type="entry name" value="WH-like_DNA-bd_sf"/>
</dbReference>
<dbReference type="GO" id="GO:0003677">
    <property type="term" value="F:DNA binding"/>
    <property type="evidence" value="ECO:0007669"/>
    <property type="project" value="InterPro"/>
</dbReference>
<dbReference type="PANTHER" id="PTHR43642">
    <property type="entry name" value="HYBRID SIGNAL TRANSDUCTION HISTIDINE KINASE G"/>
    <property type="match status" value="1"/>
</dbReference>
<dbReference type="SUPFAM" id="SSF52540">
    <property type="entry name" value="P-loop containing nucleoside triphosphate hydrolases"/>
    <property type="match status" value="1"/>
</dbReference>
<name>A0A559J864_9BACL</name>
<dbReference type="SMART" id="SM00065">
    <property type="entry name" value="GAF"/>
    <property type="match status" value="1"/>
</dbReference>
<dbReference type="InterPro" id="IPR029016">
    <property type="entry name" value="GAF-like_dom_sf"/>
</dbReference>
<protein>
    <submittedName>
        <fullName evidence="4">AAA family ATPase</fullName>
    </submittedName>
</protein>
<dbReference type="Pfam" id="PF00196">
    <property type="entry name" value="GerE"/>
    <property type="match status" value="1"/>
</dbReference>
<evidence type="ECO:0000256" key="1">
    <source>
        <dbReference type="ARBA" id="ARBA00023015"/>
    </source>
</evidence>
<evidence type="ECO:0000256" key="2">
    <source>
        <dbReference type="ARBA" id="ARBA00023163"/>
    </source>
</evidence>
<dbReference type="PANTHER" id="PTHR43642:SF1">
    <property type="entry name" value="HYBRID SIGNAL TRANSDUCTION HISTIDINE KINASE G"/>
    <property type="match status" value="1"/>
</dbReference>
<accession>A0A559J864</accession>
<comment type="caution">
    <text evidence="4">The sequence shown here is derived from an EMBL/GenBank/DDBJ whole genome shotgun (WGS) entry which is preliminary data.</text>
</comment>
<dbReference type="Gene3D" id="3.30.450.40">
    <property type="match status" value="1"/>
</dbReference>
<keyword evidence="1" id="KW-0805">Transcription regulation</keyword>
<dbReference type="InterPro" id="IPR016032">
    <property type="entry name" value="Sig_transdc_resp-reg_C-effctor"/>
</dbReference>
<keyword evidence="5" id="KW-1185">Reference proteome</keyword>
<dbReference type="SUPFAM" id="SSF55781">
    <property type="entry name" value="GAF domain-like"/>
    <property type="match status" value="1"/>
</dbReference>
<dbReference type="CDD" id="cd06170">
    <property type="entry name" value="LuxR_C_like"/>
    <property type="match status" value="1"/>
</dbReference>
<dbReference type="RefSeq" id="WP_144706486.1">
    <property type="nucleotide sequence ID" value="NZ_VNJJ01000018.1"/>
</dbReference>
<reference evidence="4 5" key="1">
    <citation type="submission" date="2019-07" db="EMBL/GenBank/DDBJ databases">
        <authorList>
            <person name="Kim J."/>
        </authorList>
    </citation>
    <scope>NUCLEOTIDE SEQUENCE [LARGE SCALE GENOMIC DNA]</scope>
    <source>
        <strain evidence="4 5">G13</strain>
    </source>
</reference>
<dbReference type="GO" id="GO:0045892">
    <property type="term" value="P:negative regulation of DNA-templated transcription"/>
    <property type="evidence" value="ECO:0007669"/>
    <property type="project" value="UniProtKB-ARBA"/>
</dbReference>
<dbReference type="InterPro" id="IPR000792">
    <property type="entry name" value="Tscrpt_reg_LuxR_C"/>
</dbReference>
<dbReference type="InterPro" id="IPR027417">
    <property type="entry name" value="P-loop_NTPase"/>
</dbReference>
<dbReference type="InterPro" id="IPR053159">
    <property type="entry name" value="Hybrid_Histidine_Kinase"/>
</dbReference>
<dbReference type="Gene3D" id="1.10.10.10">
    <property type="entry name" value="Winged helix-like DNA-binding domain superfamily/Winged helix DNA-binding domain"/>
    <property type="match status" value="1"/>
</dbReference>
<sequence length="1298" mass="144748">MNRKRSEQTDEQYNSCNNQGRIYGRKHEISLLSQAFHSTCLGSAEIVYVSGAPGVGKTSLLEWVFRQEHNHPRTPIFLTGKFEQIAKDSPYHPIIQEFRGFMRHLLGESSHQVDAWAKKLRNALRSNEAVIAAIIPEVGLLIGDIPAVWELPPDEAKKRFVYAFRKFVQTLASKEHPLVLFIDDLQWADSSSLQLLHALLCDPELQYVLFVGAYRDGEMESKKLPGYEDDGNIAKEAVVRHIQLRELSLEEMNPIVMEALGCSAAEATPLTEVMYPESQGNPFHFKQIVGRLLDDRLLTYDLERRSWEWNLSDLLEREQHLAVGELMAHKLLRLTRSANEVLEIAACLGSRFEQGWIADVTQRSVGDTSADLAASVEEGFIVRLGPDQYRFVHDSVQNLIYSRMDDATRRWTHLAIGRRLLEAGSSHPESLFEAVNHLNNGSSDIQDAEELQRLVELNLAAGQRAKASTAYDIALQYYRKGVELLTANAWELHFTLCFELHVERAECEYLCGNHDTTEQLIKQLLRRARNPIERSKIQMIRMTQYINRKEYQEATLLGLESLKEFHINVSPNPLQATVVAEVLRVDMRLRSRIGQLADLPEMTEPSQIAAANILFATLISSFRTDKKVYFLLACKAVQLSLKYGNTPAAADVYTVYGLVLALVVGRRARGYEVAKVGLELAERYDIASIKSKTYATFGGIICQLAGKIREGEPYLEQAVRFAMESGDDVYLNTAIGAYIHALYARAPLAVLSRVLTEYTEALAETKDDFVLQNLYLCRQFVLALQGGTESPCSLDSAAFSERSFVEQSGGEETASATLFQYYAYKTQLCYLDGKFEEAVRWHKEAEPFKLYAAHLTHLPDCMYYGALAGLAIYGKGGGKGTPPDVGSLRHARSQLRHLRKWAKSNPDTFLAKQVLVEAELARVCGRYAAAEAEYDRAIREAREQDNVQVESVANELAGDYYARQGKTKVAFHYLQAACDAYARWGASLKARQIGERLAAMGDERWAETASESLAPTLSEVAAAAEAQSTDVHREAGALNTVDAVDLAAILKASQVLTDKMDLDAVLAEIMSTLMSYAGARKGALLTASRGELYVQAWSDAEVRVLAEPSPLEDDGLLPGGIVRYVARTQDAVRYAGDEDSWLRHNPYMAKHRPQSALCMPVAIHGSVVGVLYLENYAATSFVSEDRIHILHAMASQGVYICELLRSLSRFDGESDISEELDAEKGGSMTQASIEEPLTDREMEVLALLAAGLSNKEIAERLVVAVGTVKVHVKNIFTKLKVNRRTKAIAQAKELHLLD</sequence>
<dbReference type="Pfam" id="PF13191">
    <property type="entry name" value="AAA_16"/>
    <property type="match status" value="1"/>
</dbReference>
<dbReference type="PROSITE" id="PS00622">
    <property type="entry name" value="HTH_LUXR_1"/>
    <property type="match status" value="1"/>
</dbReference>
<gene>
    <name evidence="4" type="ORF">FPZ45_21785</name>
</gene>
<evidence type="ECO:0000259" key="3">
    <source>
        <dbReference type="PROSITE" id="PS50043"/>
    </source>
</evidence>
<proteinExistence type="predicted"/>
<organism evidence="4 5">
    <name type="scientific">Cohnella terricola</name>
    <dbReference type="NCBI Taxonomy" id="1289167"/>
    <lineage>
        <taxon>Bacteria</taxon>
        <taxon>Bacillati</taxon>
        <taxon>Bacillota</taxon>
        <taxon>Bacilli</taxon>
        <taxon>Bacillales</taxon>
        <taxon>Paenibacillaceae</taxon>
        <taxon>Cohnella</taxon>
    </lineage>
</organism>
<dbReference type="PRINTS" id="PR00038">
    <property type="entry name" value="HTHLUXR"/>
</dbReference>
<evidence type="ECO:0000313" key="4">
    <source>
        <dbReference type="EMBL" id="TVX96062.1"/>
    </source>
</evidence>
<dbReference type="InterPro" id="IPR003018">
    <property type="entry name" value="GAF"/>
</dbReference>
<keyword evidence="2" id="KW-0804">Transcription</keyword>
<feature type="domain" description="HTH luxR-type" evidence="3">
    <location>
        <begin position="1230"/>
        <end position="1295"/>
    </location>
</feature>